<feature type="transmembrane region" description="Helical" evidence="2">
    <location>
        <begin position="294"/>
        <end position="315"/>
    </location>
</feature>
<keyword evidence="2" id="KW-1133">Transmembrane helix</keyword>
<dbReference type="InterPro" id="IPR050879">
    <property type="entry name" value="Acyltransferase_3"/>
</dbReference>
<feature type="transmembrane region" description="Helical" evidence="2">
    <location>
        <begin position="94"/>
        <end position="116"/>
    </location>
</feature>
<dbReference type="InterPro" id="IPR002656">
    <property type="entry name" value="Acyl_transf_3_dom"/>
</dbReference>
<feature type="transmembrane region" description="Helical" evidence="2">
    <location>
        <begin position="258"/>
        <end position="282"/>
    </location>
</feature>
<feature type="region of interest" description="Disordered" evidence="1">
    <location>
        <begin position="362"/>
        <end position="392"/>
    </location>
</feature>
<protein>
    <submittedName>
        <fullName evidence="4">Peptidoglycan/LPS O-acetylase OafA/YrhL</fullName>
    </submittedName>
</protein>
<dbReference type="EMBL" id="JACHXG010000003">
    <property type="protein sequence ID" value="MBB3088804.1"/>
    <property type="molecule type" value="Genomic_DNA"/>
</dbReference>
<feature type="domain" description="Acyltransferase 3" evidence="3">
    <location>
        <begin position="18"/>
        <end position="339"/>
    </location>
</feature>
<comment type="caution">
    <text evidence="4">The sequence shown here is derived from an EMBL/GenBank/DDBJ whole genome shotgun (WGS) entry which is preliminary data.</text>
</comment>
<dbReference type="PANTHER" id="PTHR23028">
    <property type="entry name" value="ACETYLTRANSFERASE"/>
    <property type="match status" value="1"/>
</dbReference>
<dbReference type="GO" id="GO:0016020">
    <property type="term" value="C:membrane"/>
    <property type="evidence" value="ECO:0007669"/>
    <property type="project" value="TreeGrafter"/>
</dbReference>
<organism evidence="4 5">
    <name type="scientific">Nocardioides albus</name>
    <dbReference type="NCBI Taxonomy" id="1841"/>
    <lineage>
        <taxon>Bacteria</taxon>
        <taxon>Bacillati</taxon>
        <taxon>Actinomycetota</taxon>
        <taxon>Actinomycetes</taxon>
        <taxon>Propionibacteriales</taxon>
        <taxon>Nocardioidaceae</taxon>
        <taxon>Nocardioides</taxon>
    </lineage>
</organism>
<feature type="transmembrane region" description="Helical" evidence="2">
    <location>
        <begin position="60"/>
        <end position="82"/>
    </location>
</feature>
<evidence type="ECO:0000259" key="3">
    <source>
        <dbReference type="Pfam" id="PF01757"/>
    </source>
</evidence>
<feature type="transmembrane region" description="Helical" evidence="2">
    <location>
        <begin position="158"/>
        <end position="181"/>
    </location>
</feature>
<feature type="transmembrane region" description="Helical" evidence="2">
    <location>
        <begin position="201"/>
        <end position="218"/>
    </location>
</feature>
<keyword evidence="5" id="KW-1185">Reference proteome</keyword>
<feature type="transmembrane region" description="Helical" evidence="2">
    <location>
        <begin position="128"/>
        <end position="151"/>
    </location>
</feature>
<reference evidence="4 5" key="1">
    <citation type="submission" date="2020-08" db="EMBL/GenBank/DDBJ databases">
        <title>Genomic Encyclopedia of Type Strains, Phase III (KMG-III): the genomes of soil and plant-associated and newly described type strains.</title>
        <authorList>
            <person name="Whitman W."/>
        </authorList>
    </citation>
    <scope>NUCLEOTIDE SEQUENCE [LARGE SCALE GENOMIC DNA]</scope>
    <source>
        <strain evidence="4 5">CECT 3302</strain>
    </source>
</reference>
<evidence type="ECO:0000256" key="1">
    <source>
        <dbReference type="SAM" id="MobiDB-lite"/>
    </source>
</evidence>
<sequence length="392" mass="43228">MPASKTPTEPSLGRMAVLDAVRLFAALAVVLYHFTARAHDPWQEGTVSSDFFPDLSDFTVFGQFGVDLFFIISGFVILMSAWGRDVTSFTTSRISRLFPGYWAAVLLTAGLLLLVWAPTGKQVELTDVGVNLTMVQTAFSVPMVDGVYWTLWFELRFYVLIGILMLFGLTGTRVLAFAAIWPTAAVLAEAAGAGLLSDLLIAEYAPMFAGGMAIYMVARDKRNLLAWLVLLQNVALGAGWASLNTRDRLMEWTAFEPPVIWCVLASLACFVLVALVTLTPVSRITGSWLTTAGLLTYPLYLIHQYWGFAIIRLLQDDLPRYAVLAIAVGASVVLAWLIHRLVERPLSPLLKRGLKRSFESLAHQDGRPRTRRIPAPAPTRVDSPAREREPVA</sequence>
<dbReference type="GO" id="GO:0016747">
    <property type="term" value="F:acyltransferase activity, transferring groups other than amino-acyl groups"/>
    <property type="evidence" value="ECO:0007669"/>
    <property type="project" value="InterPro"/>
</dbReference>
<dbReference type="Pfam" id="PF01757">
    <property type="entry name" value="Acyl_transf_3"/>
    <property type="match status" value="1"/>
</dbReference>
<name>A0A7W5A3G9_9ACTN</name>
<proteinExistence type="predicted"/>
<evidence type="ECO:0000256" key="2">
    <source>
        <dbReference type="SAM" id="Phobius"/>
    </source>
</evidence>
<accession>A0A7W5A3G9</accession>
<evidence type="ECO:0000313" key="4">
    <source>
        <dbReference type="EMBL" id="MBB3088804.1"/>
    </source>
</evidence>
<gene>
    <name evidence="4" type="ORF">FHS12_001745</name>
</gene>
<feature type="transmembrane region" description="Helical" evidence="2">
    <location>
        <begin position="12"/>
        <end position="34"/>
    </location>
</feature>
<dbReference type="Proteomes" id="UP000577707">
    <property type="component" value="Unassembled WGS sequence"/>
</dbReference>
<feature type="transmembrane region" description="Helical" evidence="2">
    <location>
        <begin position="321"/>
        <end position="342"/>
    </location>
</feature>
<dbReference type="PANTHER" id="PTHR23028:SF53">
    <property type="entry name" value="ACYL_TRANSF_3 DOMAIN-CONTAINING PROTEIN"/>
    <property type="match status" value="1"/>
</dbReference>
<dbReference type="RefSeq" id="WP_183544240.1">
    <property type="nucleotide sequence ID" value="NZ_BMQT01000003.1"/>
</dbReference>
<keyword evidence="2" id="KW-0812">Transmembrane</keyword>
<dbReference type="GO" id="GO:0009103">
    <property type="term" value="P:lipopolysaccharide biosynthetic process"/>
    <property type="evidence" value="ECO:0007669"/>
    <property type="project" value="TreeGrafter"/>
</dbReference>
<feature type="compositionally biased region" description="Basic and acidic residues" evidence="1">
    <location>
        <begin position="383"/>
        <end position="392"/>
    </location>
</feature>
<dbReference type="AlphaFoldDB" id="A0A7W5A3G9"/>
<evidence type="ECO:0000313" key="5">
    <source>
        <dbReference type="Proteomes" id="UP000577707"/>
    </source>
</evidence>
<keyword evidence="2" id="KW-0472">Membrane</keyword>
<feature type="transmembrane region" description="Helical" evidence="2">
    <location>
        <begin position="225"/>
        <end position="243"/>
    </location>
</feature>